<organism evidence="2 3">
    <name type="scientific">Acidisarcina polymorpha</name>
    <dbReference type="NCBI Taxonomy" id="2211140"/>
    <lineage>
        <taxon>Bacteria</taxon>
        <taxon>Pseudomonadati</taxon>
        <taxon>Acidobacteriota</taxon>
        <taxon>Terriglobia</taxon>
        <taxon>Terriglobales</taxon>
        <taxon>Acidobacteriaceae</taxon>
        <taxon>Acidisarcina</taxon>
    </lineage>
</organism>
<feature type="domain" description="Flagellin N-terminal" evidence="1">
    <location>
        <begin position="14"/>
        <end position="138"/>
    </location>
</feature>
<gene>
    <name evidence="2" type="ORF">ACPOL_1062</name>
</gene>
<dbReference type="Pfam" id="PF00669">
    <property type="entry name" value="Flagellin_N"/>
    <property type="match status" value="1"/>
</dbReference>
<dbReference type="EMBL" id="CP030840">
    <property type="protein sequence ID" value="AXC10413.1"/>
    <property type="molecule type" value="Genomic_DNA"/>
</dbReference>
<evidence type="ECO:0000313" key="3">
    <source>
        <dbReference type="Proteomes" id="UP000253606"/>
    </source>
</evidence>
<dbReference type="GO" id="GO:0005198">
    <property type="term" value="F:structural molecule activity"/>
    <property type="evidence" value="ECO:0007669"/>
    <property type="project" value="InterPro"/>
</dbReference>
<keyword evidence="3" id="KW-1185">Reference proteome</keyword>
<proteinExistence type="predicted"/>
<dbReference type="Proteomes" id="UP000253606">
    <property type="component" value="Chromosome"/>
</dbReference>
<evidence type="ECO:0000259" key="1">
    <source>
        <dbReference type="Pfam" id="PF00669"/>
    </source>
</evidence>
<dbReference type="AlphaFoldDB" id="A0A2Z5FU91"/>
<dbReference type="OrthoDB" id="9758307at2"/>
<dbReference type="KEGG" id="abas:ACPOL_1062"/>
<accession>A0A2Z5FU91</accession>
<dbReference type="InterPro" id="IPR001492">
    <property type="entry name" value="Flagellin"/>
</dbReference>
<dbReference type="PANTHER" id="PTHR42792:SF1">
    <property type="entry name" value="FLAGELLAR HOOK-ASSOCIATED PROTEIN 3"/>
    <property type="match status" value="1"/>
</dbReference>
<reference evidence="2 3" key="1">
    <citation type="journal article" date="2018" name="Front. Microbiol.">
        <title>Hydrolytic Capabilities as a Key to Environmental Success: Chitinolytic and Cellulolytic Acidobacteria From Acidic Sub-arctic Soils and Boreal Peatlands.</title>
        <authorList>
            <person name="Belova S.E."/>
            <person name="Ravin N.V."/>
            <person name="Pankratov T.A."/>
            <person name="Rakitin A.L."/>
            <person name="Ivanova A.A."/>
            <person name="Beletsky A.V."/>
            <person name="Mardanov A.V."/>
            <person name="Sinninghe Damste J.S."/>
            <person name="Dedysh S.N."/>
        </authorList>
    </citation>
    <scope>NUCLEOTIDE SEQUENCE [LARGE SCALE GENOMIC DNA]</scope>
    <source>
        <strain evidence="2 3">SBC82</strain>
    </source>
</reference>
<dbReference type="PANTHER" id="PTHR42792">
    <property type="entry name" value="FLAGELLIN"/>
    <property type="match status" value="1"/>
</dbReference>
<protein>
    <submittedName>
        <fullName evidence="2">Flagellar hook-associated protein FlgL</fullName>
    </submittedName>
</protein>
<sequence length="302" mass="31046">MRVDPLYVPSLVNSLDTVSATEQTLSQELSSGSRVTSLSDDPGAAADNVVLTAQVAQNDTFTQTASTTEGRLQLSDSALGSVVSQLTAAISAATAANNSTLNSTNVIGYSNQLAGIRDEVLSLANTSYLGGFLFAGSQGSTTPFTLNNSGVPAVVVYNGDNNTTSIQTPTGQAIQLNLTGSQVFTTGVAGTDVFQTLNALVADFATGTPSATAVADTEALSTALNHVSDQRVILDGNITALQNAATYTQAESAGLLAEQTTLLQADFGKVTTQLSAAETQQTALYDVISTLEKGSLFDYIGH</sequence>
<keyword evidence="2" id="KW-0966">Cell projection</keyword>
<dbReference type="RefSeq" id="WP_114206051.1">
    <property type="nucleotide sequence ID" value="NZ_CP030840.1"/>
</dbReference>
<keyword evidence="2" id="KW-0969">Cilium</keyword>
<dbReference type="GO" id="GO:0009288">
    <property type="term" value="C:bacterial-type flagellum"/>
    <property type="evidence" value="ECO:0007669"/>
    <property type="project" value="InterPro"/>
</dbReference>
<evidence type="ECO:0000313" key="2">
    <source>
        <dbReference type="EMBL" id="AXC10413.1"/>
    </source>
</evidence>
<name>A0A2Z5FU91_9BACT</name>
<keyword evidence="2" id="KW-0282">Flagellum</keyword>
<dbReference type="Gene3D" id="1.20.1330.10">
    <property type="entry name" value="f41 fragment of flagellin, N-terminal domain"/>
    <property type="match status" value="1"/>
</dbReference>
<dbReference type="SUPFAM" id="SSF64518">
    <property type="entry name" value="Phase 1 flagellin"/>
    <property type="match status" value="1"/>
</dbReference>
<dbReference type="InterPro" id="IPR001029">
    <property type="entry name" value="Flagellin_N"/>
</dbReference>